<evidence type="ECO:0000256" key="1">
    <source>
        <dbReference type="SAM" id="SignalP"/>
    </source>
</evidence>
<evidence type="ECO:0000313" key="2">
    <source>
        <dbReference type="EMBL" id="UZE95309.1"/>
    </source>
</evidence>
<keyword evidence="1" id="KW-0732">Signal</keyword>
<evidence type="ECO:0000313" key="3">
    <source>
        <dbReference type="Proteomes" id="UP001163739"/>
    </source>
</evidence>
<sequence>MSLKKIALTTIAASFITACASNQPADTEQMASKSKLPDWVTMPIIEDGFADTQCVQTTADMNILKNKATALARAEIAKQINIQVKAMDKTYQNLTDTADGSSSGSTFESVSKQVTNQKLSGSRATKLDYIDFPDGSQKLCVMVTMSPATTAALYKEIVKGSTRQLSPQHESVLFQEFKAYKAQQELDSELDKGNG</sequence>
<dbReference type="PROSITE" id="PS51257">
    <property type="entry name" value="PROKAR_LIPOPROTEIN"/>
    <property type="match status" value="1"/>
</dbReference>
<feature type="signal peptide" evidence="1">
    <location>
        <begin position="1"/>
        <end position="20"/>
    </location>
</feature>
<keyword evidence="3" id="KW-1185">Reference proteome</keyword>
<dbReference type="EMBL" id="CP100390">
    <property type="protein sequence ID" value="UZE95309.1"/>
    <property type="molecule type" value="Genomic_DNA"/>
</dbReference>
<organism evidence="2 3">
    <name type="scientific">Alkalimarinus alittae</name>
    <dbReference type="NCBI Taxonomy" id="2961619"/>
    <lineage>
        <taxon>Bacteria</taxon>
        <taxon>Pseudomonadati</taxon>
        <taxon>Pseudomonadota</taxon>
        <taxon>Gammaproteobacteria</taxon>
        <taxon>Alteromonadales</taxon>
        <taxon>Alteromonadaceae</taxon>
        <taxon>Alkalimarinus</taxon>
    </lineage>
</organism>
<protein>
    <recommendedName>
        <fullName evidence="4">LPP20 lipoprotein</fullName>
    </recommendedName>
</protein>
<gene>
    <name evidence="2" type="ORF">NKI27_14735</name>
</gene>
<feature type="chain" id="PRO_5045622480" description="LPP20 lipoprotein" evidence="1">
    <location>
        <begin position="21"/>
        <end position="195"/>
    </location>
</feature>
<name>A0ABY6MZP6_9ALTE</name>
<proteinExistence type="predicted"/>
<accession>A0ABY6MZP6</accession>
<dbReference type="Proteomes" id="UP001163739">
    <property type="component" value="Chromosome"/>
</dbReference>
<reference evidence="2" key="1">
    <citation type="submission" date="2022-06" db="EMBL/GenBank/DDBJ databases">
        <title>Alkalimarinus sp. nov., isolated from gut of a Alitta virens.</title>
        <authorList>
            <person name="Yang A.I."/>
            <person name="Shin N.-R."/>
        </authorList>
    </citation>
    <scope>NUCLEOTIDE SEQUENCE</scope>
    <source>
        <strain evidence="2">A2M4</strain>
    </source>
</reference>
<dbReference type="Gene3D" id="3.10.129.140">
    <property type="entry name" value="Helicobacter TNF-alpha-Inducing protein"/>
    <property type="match status" value="1"/>
</dbReference>
<evidence type="ECO:0008006" key="4">
    <source>
        <dbReference type="Google" id="ProtNLM"/>
    </source>
</evidence>
<dbReference type="RefSeq" id="WP_265046798.1">
    <property type="nucleotide sequence ID" value="NZ_CP100390.1"/>
</dbReference>